<keyword evidence="1" id="KW-1133">Transmembrane helix</keyword>
<protein>
    <submittedName>
        <fullName evidence="2">Uncharacterized protein</fullName>
    </submittedName>
</protein>
<evidence type="ECO:0000256" key="1">
    <source>
        <dbReference type="SAM" id="Phobius"/>
    </source>
</evidence>
<keyword evidence="1" id="KW-0812">Transmembrane</keyword>
<dbReference type="AlphaFoldDB" id="A0A6B9XU40"/>
<feature type="transmembrane region" description="Helical" evidence="1">
    <location>
        <begin position="34"/>
        <end position="57"/>
    </location>
</feature>
<keyword evidence="2" id="KW-0496">Mitochondrion</keyword>
<sequence length="58" mass="6634">MTMIWINQPGRALNFQPGMALNKLLWSPSFGNKLLWSPSFGIIGMGYMVPFYSFIFLC</sequence>
<evidence type="ECO:0000313" key="2">
    <source>
        <dbReference type="EMBL" id="QHR91618.1"/>
    </source>
</evidence>
<organism evidence="2">
    <name type="scientific">Picea sitchensis</name>
    <name type="common">Sitka spruce</name>
    <name type="synonym">Pinus sitchensis</name>
    <dbReference type="NCBI Taxonomy" id="3332"/>
    <lineage>
        <taxon>Eukaryota</taxon>
        <taxon>Viridiplantae</taxon>
        <taxon>Streptophyta</taxon>
        <taxon>Embryophyta</taxon>
        <taxon>Tracheophyta</taxon>
        <taxon>Spermatophyta</taxon>
        <taxon>Pinopsida</taxon>
        <taxon>Pinidae</taxon>
        <taxon>Conifers I</taxon>
        <taxon>Pinales</taxon>
        <taxon>Pinaceae</taxon>
        <taxon>Picea</taxon>
    </lineage>
</organism>
<accession>A0A6B9XU40</accession>
<keyword evidence="1" id="KW-0472">Membrane</keyword>
<proteinExistence type="predicted"/>
<name>A0A6B9XU40_PICSI</name>
<gene>
    <name evidence="2" type="primary">orf05685</name>
    <name evidence="2" type="ORF">Q903MT_gene5653</name>
</gene>
<dbReference type="EMBL" id="MK697702">
    <property type="protein sequence ID" value="QHR91618.1"/>
    <property type="molecule type" value="Genomic_DNA"/>
</dbReference>
<geneLocation type="mitochondrion" evidence="2"/>
<reference evidence="2" key="1">
    <citation type="submission" date="2019-03" db="EMBL/GenBank/DDBJ databases">
        <title>Largest Complete Mitochondrial Genome of a Gymnosperm, Sitka Spruce (Picea sitchensis), Indicates Complex Physical Structure.</title>
        <authorList>
            <person name="Jackman S.D."/>
            <person name="Coombe L."/>
            <person name="Warren R."/>
            <person name="Kirk H."/>
            <person name="Trinh E."/>
            <person name="McLeod T."/>
            <person name="Pleasance S."/>
            <person name="Pandoh P."/>
            <person name="Zhao Y."/>
            <person name="Coope R."/>
            <person name="Bousquet J."/>
            <person name="Bohlmann J.C."/>
            <person name="Jones S.J.M."/>
            <person name="Birol I."/>
        </authorList>
    </citation>
    <scope>NUCLEOTIDE SEQUENCE</scope>
    <source>
        <strain evidence="2">Q903</strain>
    </source>
</reference>